<protein>
    <submittedName>
        <fullName evidence="11">Mechanosensitive ion channel</fullName>
    </submittedName>
</protein>
<dbReference type="InterPro" id="IPR010920">
    <property type="entry name" value="LSM_dom_sf"/>
</dbReference>
<dbReference type="SUPFAM" id="SSF82689">
    <property type="entry name" value="Mechanosensitive channel protein MscS (YggB), C-terminal domain"/>
    <property type="match status" value="1"/>
</dbReference>
<keyword evidence="3" id="KW-1003">Cell membrane</keyword>
<feature type="transmembrane region" description="Helical" evidence="8">
    <location>
        <begin position="802"/>
        <end position="821"/>
    </location>
</feature>
<evidence type="ECO:0000256" key="1">
    <source>
        <dbReference type="ARBA" id="ARBA00004651"/>
    </source>
</evidence>
<keyword evidence="5 8" id="KW-1133">Transmembrane helix</keyword>
<evidence type="ECO:0000259" key="9">
    <source>
        <dbReference type="Pfam" id="PF00924"/>
    </source>
</evidence>
<dbReference type="PANTHER" id="PTHR30460:SF0">
    <property type="entry name" value="MODERATE CONDUCTANCE MECHANOSENSITIVE CHANNEL YBIO"/>
    <property type="match status" value="1"/>
</dbReference>
<feature type="compositionally biased region" description="Acidic residues" evidence="7">
    <location>
        <begin position="1038"/>
        <end position="1052"/>
    </location>
</feature>
<dbReference type="GO" id="GO:0008381">
    <property type="term" value="F:mechanosensitive monoatomic ion channel activity"/>
    <property type="evidence" value="ECO:0007669"/>
    <property type="project" value="InterPro"/>
</dbReference>
<comment type="subcellular location">
    <subcellularLocation>
        <location evidence="1">Cell membrane</location>
        <topology evidence="1">Multi-pass membrane protein</topology>
    </subcellularLocation>
</comment>
<evidence type="ECO:0000256" key="6">
    <source>
        <dbReference type="ARBA" id="ARBA00023136"/>
    </source>
</evidence>
<dbReference type="InterPro" id="IPR045276">
    <property type="entry name" value="YbiO_bact"/>
</dbReference>
<dbReference type="PANTHER" id="PTHR30460">
    <property type="entry name" value="MODERATE CONDUCTANCE MECHANOSENSITIVE CHANNEL YBIO"/>
    <property type="match status" value="1"/>
</dbReference>
<feature type="transmembrane region" description="Helical" evidence="8">
    <location>
        <begin position="9"/>
        <end position="30"/>
    </location>
</feature>
<feature type="region of interest" description="Disordered" evidence="7">
    <location>
        <begin position="1022"/>
        <end position="1052"/>
    </location>
</feature>
<feature type="transmembrane region" description="Helical" evidence="8">
    <location>
        <begin position="757"/>
        <end position="781"/>
    </location>
</feature>
<dbReference type="Gene3D" id="3.30.450.20">
    <property type="entry name" value="PAS domain"/>
    <property type="match status" value="3"/>
</dbReference>
<dbReference type="InterPro" id="IPR011066">
    <property type="entry name" value="MscS_channel_C_sf"/>
</dbReference>
<dbReference type="Pfam" id="PF00924">
    <property type="entry name" value="MS_channel_2nd"/>
    <property type="match status" value="1"/>
</dbReference>
<organism evidence="11 12">
    <name type="scientific">Candidatus Aveggerthella stercoripullorum</name>
    <dbReference type="NCBI Taxonomy" id="2840688"/>
    <lineage>
        <taxon>Bacteria</taxon>
        <taxon>Bacillati</taxon>
        <taxon>Actinomycetota</taxon>
        <taxon>Coriobacteriia</taxon>
        <taxon>Eggerthellales</taxon>
        <taxon>Eggerthellaceae</taxon>
        <taxon>Eggerthellaceae incertae sedis</taxon>
        <taxon>Candidatus Aveggerthella</taxon>
    </lineage>
</organism>
<feature type="compositionally biased region" description="Basic and acidic residues" evidence="7">
    <location>
        <begin position="1022"/>
        <end position="1037"/>
    </location>
</feature>
<evidence type="ECO:0000256" key="2">
    <source>
        <dbReference type="ARBA" id="ARBA00008017"/>
    </source>
</evidence>
<dbReference type="SUPFAM" id="SSF50182">
    <property type="entry name" value="Sm-like ribonucleoproteins"/>
    <property type="match status" value="1"/>
</dbReference>
<comment type="caution">
    <text evidence="11">The sequence shown here is derived from an EMBL/GenBank/DDBJ whole genome shotgun (WGS) entry which is preliminary data.</text>
</comment>
<proteinExistence type="inferred from homology"/>
<dbReference type="AlphaFoldDB" id="A0A9D1A1D6"/>
<keyword evidence="6 8" id="KW-0472">Membrane</keyword>
<evidence type="ECO:0000256" key="8">
    <source>
        <dbReference type="SAM" id="Phobius"/>
    </source>
</evidence>
<feature type="domain" description="Mechanosensitive ion channel transmembrane helices 2/3" evidence="10">
    <location>
        <begin position="803"/>
        <end position="842"/>
    </location>
</feature>
<dbReference type="InterPro" id="IPR006685">
    <property type="entry name" value="MscS_channel_2nd"/>
</dbReference>
<name>A0A9D1A1D6_9ACTN</name>
<feature type="transmembrane region" description="Helical" evidence="8">
    <location>
        <begin position="282"/>
        <end position="304"/>
    </location>
</feature>
<evidence type="ECO:0000256" key="3">
    <source>
        <dbReference type="ARBA" id="ARBA00022475"/>
    </source>
</evidence>
<sequence length="1052" mass="117135">MSRRLTIKVAILAVLIVVSMVCMGVLLASMQDNLSLEDANEEIRLEQEDLPGLLETAQQETTENTTTFDDVYRSKAATIAFMANNNVGFELTDAKMAEYRDLMGVDNVIVVDREGKVLAQAQESYANFSYKRYNQLRTCFETGKPSQGMEVFFADQNKGYRYYADAIDDEKMVVVGQDPASLDALVAETGSLESILRNISVGQTGYVMAVSAQDYTVLYSPDASLVGADAFDRGLTVDELEEGYLGWIDFNGQRFYAGVSHIDTTYYVSMVPESDIVASRNITLAVILFIFFSVMATVILYGIFVSREDEKRGYNPENYLNVGPLRFNKAIGRKAIILSFLGFLAVILVTFYMQTLFALSSESVRGKELTNDMQSTITRVNKQADELTAISDERYLNKAQVAAYILDRNPELATKEKLQELSDALMVEYAYVFDQNGTAFASNSPYATFSLSEDPEDQTYEFRQLLSGVDYVVQEPMADELTGQLRQYVGYTLRNADGSPNGFVELSIRSERLERMLSTVQIENILDGVKVGAGGFAFAVSKADQTFAYYPDETVVGKNALQAGMAESQLKDGYSDFVTINGERLYATSLETDDYYVYVAEPESSLMNNRVPLTVATGVGGLICQIIIFLLVTLSTRRPMGAKGAETEAALKAKLEEGADPEQLLAAEEAEEERMFDVVMPSGRVTKTESAASRWLYRSLRWGERSAEQRLLTVVKVLITIFALTVCVAVIFNDRFFPPDSVFNYILGGEWQKGLNVFAVTACLMIACVVMVLTMLLRQLLRLLASVFGARGETMCRLVSSFIKYACIIGMVYYCLMVIGIDTTTLLASAGILSIAISFGAKELVADILSGLFIIFEGEFRVGDIISVGSRSGTVMEIGIRTTKINDGNGNIIIVRNSEVSNVVNMTKESSFAACDLQIEYGESLVRVENVLEKEFPNIRERLSSIEEGPFYRGVVSLADNSVVIRIVAQCAEQNRAPLERDLRREMKLIFDRYDINIPYPQVVVHEPKEFKKATAAEQMRADRFREEQKEASRNIIDDDNDFDLVEDSSRR</sequence>
<evidence type="ECO:0000313" key="12">
    <source>
        <dbReference type="Proteomes" id="UP000824261"/>
    </source>
</evidence>
<evidence type="ECO:0000259" key="10">
    <source>
        <dbReference type="Pfam" id="PF21088"/>
    </source>
</evidence>
<evidence type="ECO:0000256" key="5">
    <source>
        <dbReference type="ARBA" id="ARBA00022989"/>
    </source>
</evidence>
<keyword evidence="4 8" id="KW-0812">Transmembrane</keyword>
<dbReference type="Gene3D" id="3.30.70.100">
    <property type="match status" value="1"/>
</dbReference>
<reference evidence="11" key="1">
    <citation type="submission" date="2020-10" db="EMBL/GenBank/DDBJ databases">
        <authorList>
            <person name="Gilroy R."/>
        </authorList>
    </citation>
    <scope>NUCLEOTIDE SEQUENCE</scope>
    <source>
        <strain evidence="11">ChiGjej1B1-2707</strain>
    </source>
</reference>
<dbReference type="Gene3D" id="1.10.287.1260">
    <property type="match status" value="1"/>
</dbReference>
<dbReference type="Gene3D" id="2.30.30.60">
    <property type="match status" value="1"/>
</dbReference>
<dbReference type="InterPro" id="IPR011014">
    <property type="entry name" value="MscS_channel_TM-2"/>
</dbReference>
<evidence type="ECO:0000256" key="7">
    <source>
        <dbReference type="SAM" id="MobiDB-lite"/>
    </source>
</evidence>
<dbReference type="Proteomes" id="UP000824261">
    <property type="component" value="Unassembled WGS sequence"/>
</dbReference>
<feature type="transmembrane region" description="Helical" evidence="8">
    <location>
        <begin position="613"/>
        <end position="634"/>
    </location>
</feature>
<dbReference type="InterPro" id="IPR049142">
    <property type="entry name" value="MS_channel_1st"/>
</dbReference>
<dbReference type="InterPro" id="IPR023408">
    <property type="entry name" value="MscS_beta-dom_sf"/>
</dbReference>
<comment type="similarity">
    <text evidence="2">Belongs to the MscS (TC 1.A.23) family.</text>
</comment>
<gene>
    <name evidence="11" type="ORF">IAA69_07155</name>
</gene>
<dbReference type="EMBL" id="DVGB01000089">
    <property type="protein sequence ID" value="HIR02020.1"/>
    <property type="molecule type" value="Genomic_DNA"/>
</dbReference>
<evidence type="ECO:0000256" key="4">
    <source>
        <dbReference type="ARBA" id="ARBA00022692"/>
    </source>
</evidence>
<reference evidence="11" key="2">
    <citation type="journal article" date="2021" name="PeerJ">
        <title>Extensive microbial diversity within the chicken gut microbiome revealed by metagenomics and culture.</title>
        <authorList>
            <person name="Gilroy R."/>
            <person name="Ravi A."/>
            <person name="Getino M."/>
            <person name="Pursley I."/>
            <person name="Horton D.L."/>
            <person name="Alikhan N.F."/>
            <person name="Baker D."/>
            <person name="Gharbi K."/>
            <person name="Hall N."/>
            <person name="Watson M."/>
            <person name="Adriaenssens E.M."/>
            <person name="Foster-Nyarko E."/>
            <person name="Jarju S."/>
            <person name="Secka A."/>
            <person name="Antonio M."/>
            <person name="Oren A."/>
            <person name="Chaudhuri R.R."/>
            <person name="La Ragione R."/>
            <person name="Hildebrand F."/>
            <person name="Pallen M.J."/>
        </authorList>
    </citation>
    <scope>NUCLEOTIDE SEQUENCE</scope>
    <source>
        <strain evidence="11">ChiGjej1B1-2707</strain>
    </source>
</reference>
<dbReference type="SUPFAM" id="SSF82861">
    <property type="entry name" value="Mechanosensitive channel protein MscS (YggB), transmembrane region"/>
    <property type="match status" value="1"/>
</dbReference>
<feature type="transmembrane region" description="Helical" evidence="8">
    <location>
        <begin position="711"/>
        <end position="732"/>
    </location>
</feature>
<evidence type="ECO:0000313" key="11">
    <source>
        <dbReference type="EMBL" id="HIR02020.1"/>
    </source>
</evidence>
<dbReference type="GO" id="GO:0005886">
    <property type="term" value="C:plasma membrane"/>
    <property type="evidence" value="ECO:0007669"/>
    <property type="project" value="UniProtKB-SubCell"/>
</dbReference>
<dbReference type="Pfam" id="PF21088">
    <property type="entry name" value="MS_channel_1st"/>
    <property type="match status" value="1"/>
</dbReference>
<feature type="domain" description="Mechanosensitive ion channel MscS" evidence="9">
    <location>
        <begin position="844"/>
        <end position="908"/>
    </location>
</feature>
<accession>A0A9D1A1D6</accession>
<feature type="transmembrane region" description="Helical" evidence="8">
    <location>
        <begin position="335"/>
        <end position="353"/>
    </location>
</feature>